<dbReference type="GO" id="GO:0015627">
    <property type="term" value="C:type II protein secretion system complex"/>
    <property type="evidence" value="ECO:0007669"/>
    <property type="project" value="TreeGrafter"/>
</dbReference>
<dbReference type="PANTHER" id="PTHR21180">
    <property type="entry name" value="ENDONUCLEASE/EXONUCLEASE/PHOSPHATASE FAMILY DOMAIN-CONTAINING PROTEIN 1"/>
    <property type="match status" value="1"/>
</dbReference>
<dbReference type="AlphaFoldDB" id="A0A7D5HFE2"/>
<evidence type="ECO:0000313" key="3">
    <source>
        <dbReference type="Proteomes" id="UP000509568"/>
    </source>
</evidence>
<accession>A0A7D5HFE2</accession>
<name>A0A7D5HFE2_9PSED</name>
<evidence type="ECO:0000313" key="2">
    <source>
        <dbReference type="EMBL" id="QKZ06170.1"/>
    </source>
</evidence>
<dbReference type="Pfam" id="PF12836">
    <property type="entry name" value="HHH_3"/>
    <property type="match status" value="1"/>
</dbReference>
<feature type="signal peptide" evidence="1">
    <location>
        <begin position="1"/>
        <end position="23"/>
    </location>
</feature>
<dbReference type="KEGG" id="pez:HWQ56_21280"/>
<organism evidence="2 3">
    <name type="scientific">Pseudomonas eucalypticola</name>
    <dbReference type="NCBI Taxonomy" id="2599595"/>
    <lineage>
        <taxon>Bacteria</taxon>
        <taxon>Pseudomonadati</taxon>
        <taxon>Pseudomonadota</taxon>
        <taxon>Gammaproteobacteria</taxon>
        <taxon>Pseudomonadales</taxon>
        <taxon>Pseudomonadaceae</taxon>
        <taxon>Pseudomonas</taxon>
    </lineage>
</organism>
<dbReference type="InterPro" id="IPR010994">
    <property type="entry name" value="RuvA_2-like"/>
</dbReference>
<dbReference type="InterPro" id="IPR004509">
    <property type="entry name" value="Competence_ComEA_HhH"/>
</dbReference>
<dbReference type="SUPFAM" id="SSF47781">
    <property type="entry name" value="RuvA domain 2-like"/>
    <property type="match status" value="1"/>
</dbReference>
<gene>
    <name evidence="2" type="ORF">HWQ56_21280</name>
</gene>
<dbReference type="PANTHER" id="PTHR21180:SF32">
    <property type="entry name" value="ENDONUCLEASE_EXONUCLEASE_PHOSPHATASE FAMILY DOMAIN-CONTAINING PROTEIN 1"/>
    <property type="match status" value="1"/>
</dbReference>
<feature type="chain" id="PRO_5028836938" evidence="1">
    <location>
        <begin position="24"/>
        <end position="105"/>
    </location>
</feature>
<evidence type="ECO:0000256" key="1">
    <source>
        <dbReference type="SAM" id="SignalP"/>
    </source>
</evidence>
<sequence>MRIPSLASLLFVILASVSIAANAAPPAAPQPSTSAMVVQGDKVSLNKADAETLQRELAGIGLAKAQAIVAHRDANGPFSSVDELLEVKGIGKSLLDKNREKLALE</sequence>
<dbReference type="RefSeq" id="WP_176571719.1">
    <property type="nucleotide sequence ID" value="NZ_CP056030.1"/>
</dbReference>
<keyword evidence="3" id="KW-1185">Reference proteome</keyword>
<reference evidence="2 3" key="1">
    <citation type="submission" date="2020-06" db="EMBL/GenBank/DDBJ databases">
        <title>Pseudomonas eucalypticola sp. nov., an endophyte of Eucalyptus dunnii leaves with biocontrol ability of eucalyptus leaf blight.</title>
        <authorList>
            <person name="Liu Y."/>
            <person name="Song Z."/>
            <person name="Zeng H."/>
            <person name="Lu M."/>
            <person name="Wang X."/>
            <person name="Lian X."/>
            <person name="Zhang Q."/>
        </authorList>
    </citation>
    <scope>NUCLEOTIDE SEQUENCE [LARGE SCALE GENOMIC DNA]</scope>
    <source>
        <strain evidence="2 3">NP-1</strain>
    </source>
</reference>
<dbReference type="Gene3D" id="1.10.150.280">
    <property type="entry name" value="AF1531-like domain"/>
    <property type="match status" value="1"/>
</dbReference>
<dbReference type="EMBL" id="CP056030">
    <property type="protein sequence ID" value="QKZ06170.1"/>
    <property type="molecule type" value="Genomic_DNA"/>
</dbReference>
<dbReference type="GO" id="GO:0015628">
    <property type="term" value="P:protein secretion by the type II secretion system"/>
    <property type="evidence" value="ECO:0007669"/>
    <property type="project" value="TreeGrafter"/>
</dbReference>
<dbReference type="InterPro" id="IPR051675">
    <property type="entry name" value="Endo/Exo/Phosphatase_dom_1"/>
</dbReference>
<dbReference type="NCBIfam" id="TIGR00426">
    <property type="entry name" value="competence protein ComEA helix-hairpin-helix repeat region"/>
    <property type="match status" value="1"/>
</dbReference>
<keyword evidence="1" id="KW-0732">Signal</keyword>
<dbReference type="Proteomes" id="UP000509568">
    <property type="component" value="Chromosome"/>
</dbReference>
<protein>
    <submittedName>
        <fullName evidence="2">Helix-hairpin-helix domain-containing protein</fullName>
    </submittedName>
</protein>
<proteinExistence type="predicted"/>